<dbReference type="GO" id="GO:0003916">
    <property type="term" value="F:DNA topoisomerase activity"/>
    <property type="evidence" value="ECO:0007669"/>
    <property type="project" value="InterPro"/>
</dbReference>
<dbReference type="InterPro" id="IPR002631">
    <property type="entry name" value="Plasmid_rep_OBD"/>
</dbReference>
<dbReference type="Proteomes" id="UP000001934">
    <property type="component" value="Plasmid pAYWB-II"/>
</dbReference>
<dbReference type="RefSeq" id="WP_011412955.1">
    <property type="nucleotide sequence ID" value="NC_007718.1"/>
</dbReference>
<accession>Q2NIE9</accession>
<dbReference type="GO" id="GO:0003724">
    <property type="term" value="F:RNA helicase activity"/>
    <property type="evidence" value="ECO:0007669"/>
    <property type="project" value="InterPro"/>
</dbReference>
<dbReference type="InterPro" id="IPR000605">
    <property type="entry name" value="Helicase_SF3_ssDNA/RNA_vir"/>
</dbReference>
<geneLocation type="plasmid" evidence="3 4">
    <name>pAYWB-II</name>
</geneLocation>
<evidence type="ECO:0000259" key="2">
    <source>
        <dbReference type="Pfam" id="PF01719"/>
    </source>
</evidence>
<dbReference type="PhylomeDB" id="Q2NIE9"/>
<keyword evidence="3" id="KW-0614">Plasmid</keyword>
<feature type="domain" description="Helicase superfamily 3 single-stranded DNA/RNA virus" evidence="1">
    <location>
        <begin position="201"/>
        <end position="290"/>
    </location>
</feature>
<dbReference type="GO" id="GO:0003723">
    <property type="term" value="F:RNA binding"/>
    <property type="evidence" value="ECO:0007669"/>
    <property type="project" value="InterPro"/>
</dbReference>
<dbReference type="Gene3D" id="3.40.50.300">
    <property type="entry name" value="P-loop containing nucleotide triphosphate hydrolases"/>
    <property type="match status" value="1"/>
</dbReference>
<gene>
    <name evidence="3" type="primary">rep</name>
    <name evidence="3" type="ordered locus">AYWB_pII01</name>
</gene>
<name>Q2NIE9_AYWBP</name>
<dbReference type="InterPro" id="IPR025662">
    <property type="entry name" value="Sigma_54_int_dom_ATP-bd_1"/>
</dbReference>
<dbReference type="Pfam" id="PF01719">
    <property type="entry name" value="Rep_OBD"/>
    <property type="match status" value="1"/>
</dbReference>
<dbReference type="GO" id="GO:0006260">
    <property type="term" value="P:DNA replication"/>
    <property type="evidence" value="ECO:0007669"/>
    <property type="project" value="InterPro"/>
</dbReference>
<organism evidence="3 4">
    <name type="scientific">Aster yellows witches'-broom phytoplasma (strain AYWB)</name>
    <dbReference type="NCBI Taxonomy" id="322098"/>
    <lineage>
        <taxon>Bacteria</taxon>
        <taxon>Bacillati</taxon>
        <taxon>Mycoplasmatota</taxon>
        <taxon>Mollicutes</taxon>
        <taxon>Acholeplasmatales</taxon>
        <taxon>Acholeplasmataceae</taxon>
        <taxon>Candidatus Phytoplasma</taxon>
        <taxon>16SrI (Aster yellows group)</taxon>
    </lineage>
</organism>
<dbReference type="Pfam" id="PF00910">
    <property type="entry name" value="RNA_helicase"/>
    <property type="match status" value="1"/>
</dbReference>
<evidence type="ECO:0000259" key="1">
    <source>
        <dbReference type="Pfam" id="PF00910"/>
    </source>
</evidence>
<evidence type="ECO:0000313" key="3">
    <source>
        <dbReference type="EMBL" id="ABC65794.1"/>
    </source>
</evidence>
<dbReference type="GO" id="GO:0003677">
    <property type="term" value="F:DNA binding"/>
    <property type="evidence" value="ECO:0007669"/>
    <property type="project" value="InterPro"/>
</dbReference>
<feature type="domain" description="Plasmid replication protein origin binding" evidence="2">
    <location>
        <begin position="26"/>
        <end position="126"/>
    </location>
</feature>
<dbReference type="HOGENOM" id="CLU_722892_0_0_14"/>
<evidence type="ECO:0000313" key="4">
    <source>
        <dbReference type="Proteomes" id="UP000001934"/>
    </source>
</evidence>
<sequence>MKLRICELVINANKITKSKIENILELKKKAIQNYAYILHDKDTYQNEKEAQLNGKKIGDLKSPHYHIYLRFNYAYDTKHIAQWFNTQDNFVSKIKGRFSDALMYMTHANSSDKHQYDEKAVVSDFDWKSEIQKTNLNKQFKMNYARLKEINSQIISGEIKEYNIDERINVDEYYVYSAAIEKAFKYRVITLKRIKRQMECVFITGQSGSGKSTLAKKIAKDNKYNAYISSGSNDILDDYRGEECIILDDLRSNCLGLSDLLKMLDNNTASSVKSRYKNKVLECKLIIITTVKSIDDFFEDIFRKDETIIQLKRRCTYYIEIDSKYIYYSYWDSIQNKYDLLNKEPNNLLNEFKIKSLSKQEARLKFKKSLKINLPTKDKDDI</sequence>
<dbReference type="GO" id="GO:0005727">
    <property type="term" value="C:extrachromosomal circular DNA"/>
    <property type="evidence" value="ECO:0007669"/>
    <property type="project" value="InterPro"/>
</dbReference>
<dbReference type="KEGG" id="ayw:AYWB_pII01"/>
<reference evidence="3 4" key="1">
    <citation type="journal article" date="2006" name="J. Bacteriol.">
        <title>Living with genome instability: the adaptation of phytoplasmas to diverse environments of their insect and plant hosts.</title>
        <authorList>
            <person name="Bai X."/>
            <person name="Zhang J."/>
            <person name="Ewing A."/>
            <person name="Miller S.A."/>
            <person name="Jancso Radek A."/>
            <person name="Shevchenko D.V."/>
            <person name="Tsukerman K."/>
            <person name="Walunas T."/>
            <person name="Lapidus A."/>
            <person name="Campbell J.W."/>
            <person name="Hogenhout S.A."/>
        </authorList>
    </citation>
    <scope>NUCLEOTIDE SEQUENCE [LARGE SCALE GENOMIC DNA]</scope>
    <source>
        <strain evidence="3 4">AYWB</strain>
    </source>
</reference>
<dbReference type="SUPFAM" id="SSF52540">
    <property type="entry name" value="P-loop containing nucleoside triphosphate hydrolases"/>
    <property type="match status" value="1"/>
</dbReference>
<protein>
    <submittedName>
        <fullName evidence="3">Replication protein</fullName>
    </submittedName>
</protein>
<dbReference type="PROSITE" id="PS00675">
    <property type="entry name" value="SIGMA54_INTERACT_1"/>
    <property type="match status" value="1"/>
</dbReference>
<dbReference type="InterPro" id="IPR027417">
    <property type="entry name" value="P-loop_NTPase"/>
</dbReference>
<dbReference type="AlphaFoldDB" id="Q2NIE9"/>
<keyword evidence="4" id="KW-1185">Reference proteome</keyword>
<dbReference type="EMBL" id="CP000063">
    <property type="protein sequence ID" value="ABC65794.1"/>
    <property type="molecule type" value="Genomic_DNA"/>
</dbReference>
<dbReference type="Gene3D" id="3.40.1310.30">
    <property type="match status" value="1"/>
</dbReference>
<proteinExistence type="predicted"/>